<keyword evidence="1" id="KW-0805">Transcription regulation</keyword>
<dbReference type="PROSITE" id="PS00356">
    <property type="entry name" value="HTH_LACI_1"/>
    <property type="match status" value="1"/>
</dbReference>
<accession>A0A1M7PUC2</accession>
<dbReference type="PROSITE" id="PS50932">
    <property type="entry name" value="HTH_LACI_2"/>
    <property type="match status" value="1"/>
</dbReference>
<dbReference type="Gene3D" id="1.10.260.40">
    <property type="entry name" value="lambda repressor-like DNA-binding domains"/>
    <property type="match status" value="1"/>
</dbReference>
<dbReference type="PANTHER" id="PTHR30146">
    <property type="entry name" value="LACI-RELATED TRANSCRIPTIONAL REPRESSOR"/>
    <property type="match status" value="1"/>
</dbReference>
<gene>
    <name evidence="5" type="ORF">SAMN05216593_113115</name>
</gene>
<dbReference type="Pfam" id="PF00356">
    <property type="entry name" value="LacI"/>
    <property type="match status" value="1"/>
</dbReference>
<evidence type="ECO:0000256" key="2">
    <source>
        <dbReference type="ARBA" id="ARBA00023125"/>
    </source>
</evidence>
<evidence type="ECO:0000256" key="3">
    <source>
        <dbReference type="ARBA" id="ARBA00023163"/>
    </source>
</evidence>
<sequence>MGFGEYDFNSWSFIATLKASRRPQKLPLMSDTSIPSRPARVPSYVPVTLDDVAKLAQVSAITVSRVINRPDMVSERTAKRVRKAIDKTGYVPNLAAGSLVSQRSRLVIVVMPSIANHVFVETIRHLSLALAKERYQLMLIQSEYSETSEMELISTLLARRPDGLVLTTSLRNLEARQRLLSRDLPVVEAWELKQDPIDAVVGFSHAAAGAAMAKHMLSRGYRRYGLVWSNDARAASRLKACCETLQAAGATIAKTVMVEVPVSVAYGRTGLSLVLESDPEVEAVICSIDLLAQGVLAEAQARGLHVPSQLAVMGFGDLDFAAHIHPPLSTVRADGARIGEFAARFLLQRINRQSDRGTLLEDVGFEVVARETS</sequence>
<keyword evidence="3" id="KW-0804">Transcription</keyword>
<keyword evidence="2" id="KW-0238">DNA-binding</keyword>
<dbReference type="Gene3D" id="3.40.50.2300">
    <property type="match status" value="2"/>
</dbReference>
<evidence type="ECO:0000313" key="5">
    <source>
        <dbReference type="EMBL" id="SHN21000.1"/>
    </source>
</evidence>
<dbReference type="CDD" id="cd01392">
    <property type="entry name" value="HTH_LacI"/>
    <property type="match status" value="1"/>
</dbReference>
<reference evidence="5 6" key="1">
    <citation type="submission" date="2016-11" db="EMBL/GenBank/DDBJ databases">
        <authorList>
            <person name="Jaros S."/>
            <person name="Januszkiewicz K."/>
            <person name="Wedrychowicz H."/>
        </authorList>
    </citation>
    <scope>NUCLEOTIDE SEQUENCE [LARGE SCALE GENOMIC DNA]</scope>
    <source>
        <strain evidence="5 6">LMG 26898</strain>
    </source>
</reference>
<dbReference type="EMBL" id="FRDA01000013">
    <property type="protein sequence ID" value="SHN21000.1"/>
    <property type="molecule type" value="Genomic_DNA"/>
</dbReference>
<organism evidence="5 6">
    <name type="scientific">Pseudomonas asturiensis</name>
    <dbReference type="NCBI Taxonomy" id="1190415"/>
    <lineage>
        <taxon>Bacteria</taxon>
        <taxon>Pseudomonadati</taxon>
        <taxon>Pseudomonadota</taxon>
        <taxon>Gammaproteobacteria</taxon>
        <taxon>Pseudomonadales</taxon>
        <taxon>Pseudomonadaceae</taxon>
        <taxon>Pseudomonas</taxon>
    </lineage>
</organism>
<dbReference type="GO" id="GO:0003700">
    <property type="term" value="F:DNA-binding transcription factor activity"/>
    <property type="evidence" value="ECO:0007669"/>
    <property type="project" value="TreeGrafter"/>
</dbReference>
<proteinExistence type="predicted"/>
<dbReference type="PANTHER" id="PTHR30146:SF33">
    <property type="entry name" value="TRANSCRIPTIONAL REGULATOR"/>
    <property type="match status" value="1"/>
</dbReference>
<dbReference type="STRING" id="1190415.SAMN05216593_113115"/>
<name>A0A1M7PUC2_9PSED</name>
<dbReference type="InterPro" id="IPR000843">
    <property type="entry name" value="HTH_LacI"/>
</dbReference>
<dbReference type="Pfam" id="PF13377">
    <property type="entry name" value="Peripla_BP_3"/>
    <property type="match status" value="1"/>
</dbReference>
<evidence type="ECO:0000256" key="1">
    <source>
        <dbReference type="ARBA" id="ARBA00023015"/>
    </source>
</evidence>
<dbReference type="SUPFAM" id="SSF47413">
    <property type="entry name" value="lambda repressor-like DNA-binding domains"/>
    <property type="match status" value="1"/>
</dbReference>
<evidence type="ECO:0000313" key="6">
    <source>
        <dbReference type="Proteomes" id="UP000183983"/>
    </source>
</evidence>
<dbReference type="InterPro" id="IPR028082">
    <property type="entry name" value="Peripla_BP_I"/>
</dbReference>
<dbReference type="GO" id="GO:0000976">
    <property type="term" value="F:transcription cis-regulatory region binding"/>
    <property type="evidence" value="ECO:0007669"/>
    <property type="project" value="TreeGrafter"/>
</dbReference>
<feature type="domain" description="HTH lacI-type" evidence="4">
    <location>
        <begin position="47"/>
        <end position="101"/>
    </location>
</feature>
<evidence type="ECO:0000259" key="4">
    <source>
        <dbReference type="PROSITE" id="PS50932"/>
    </source>
</evidence>
<dbReference type="InterPro" id="IPR010982">
    <property type="entry name" value="Lambda_DNA-bd_dom_sf"/>
</dbReference>
<dbReference type="CDD" id="cd01575">
    <property type="entry name" value="PBP1_GntR"/>
    <property type="match status" value="1"/>
</dbReference>
<dbReference type="Proteomes" id="UP000183983">
    <property type="component" value="Unassembled WGS sequence"/>
</dbReference>
<dbReference type="AlphaFoldDB" id="A0A1M7PUC2"/>
<protein>
    <submittedName>
        <fullName evidence="5">Transcriptional regulator, LacI family</fullName>
    </submittedName>
</protein>
<dbReference type="SUPFAM" id="SSF53822">
    <property type="entry name" value="Periplasmic binding protein-like I"/>
    <property type="match status" value="1"/>
</dbReference>
<dbReference type="InterPro" id="IPR046335">
    <property type="entry name" value="LacI/GalR-like_sensor"/>
</dbReference>
<dbReference type="SMART" id="SM00354">
    <property type="entry name" value="HTH_LACI"/>
    <property type="match status" value="1"/>
</dbReference>